<feature type="transmembrane region" description="Helical" evidence="1">
    <location>
        <begin position="21"/>
        <end position="42"/>
    </location>
</feature>
<reference evidence="2 3" key="1">
    <citation type="submission" date="2012-10" db="EMBL/GenBank/DDBJ databases">
        <authorList>
            <person name="Harkins D.M."/>
            <person name="Durkin A.S."/>
            <person name="Brinkac L.M."/>
            <person name="Selengut J.D."/>
            <person name="Sanka R."/>
            <person name="DePew J."/>
            <person name="Purushe J."/>
            <person name="Peacock S.J."/>
            <person name="Thaipadungpanit J."/>
            <person name="Wuthiekanun V.W."/>
            <person name="Day N.P."/>
            <person name="Vinetz J.M."/>
            <person name="Sutton G.G."/>
            <person name="Nelson W.C."/>
            <person name="Fouts D.E."/>
        </authorList>
    </citation>
    <scope>NUCLEOTIDE SEQUENCE [LARGE SCALE GENOMIC DNA]</scope>
    <source>
        <strain evidence="2 3">H1</strain>
    </source>
</reference>
<proteinExistence type="predicted"/>
<dbReference type="EMBL" id="AHMY02000034">
    <property type="protein sequence ID" value="EKO16018.1"/>
    <property type="molecule type" value="Genomic_DNA"/>
</dbReference>
<sequence length="57" mass="6824">MDRKFIQSKPKIQRVTDKISTYFIQIVLKIEILTFIIFGFYYHSWESAILNTIGVLR</sequence>
<evidence type="ECO:0000313" key="2">
    <source>
        <dbReference type="EMBL" id="EKO16018.1"/>
    </source>
</evidence>
<dbReference type="AlphaFoldDB" id="A0A0E2BFN3"/>
<keyword evidence="1" id="KW-1133">Transmembrane helix</keyword>
<dbReference type="Proteomes" id="UP000006253">
    <property type="component" value="Unassembled WGS sequence"/>
</dbReference>
<keyword evidence="1" id="KW-0812">Transmembrane</keyword>
<accession>A0A0E2BFN3</accession>
<keyword evidence="1" id="KW-0472">Membrane</keyword>
<evidence type="ECO:0000256" key="1">
    <source>
        <dbReference type="SAM" id="Phobius"/>
    </source>
</evidence>
<comment type="caution">
    <text evidence="2">The sequence shown here is derived from an EMBL/GenBank/DDBJ whole genome shotgun (WGS) entry which is preliminary data.</text>
</comment>
<gene>
    <name evidence="2" type="ORF">LEP1GSC081_3689</name>
</gene>
<protein>
    <submittedName>
        <fullName evidence="2">Uncharacterized protein</fullName>
    </submittedName>
</protein>
<name>A0A0E2BFN3_9LEPT</name>
<evidence type="ECO:0000313" key="3">
    <source>
        <dbReference type="Proteomes" id="UP000006253"/>
    </source>
</evidence>
<organism evidence="2 3">
    <name type="scientific">Leptospira kirschneri str. H1</name>
    <dbReference type="NCBI Taxonomy" id="1049966"/>
    <lineage>
        <taxon>Bacteria</taxon>
        <taxon>Pseudomonadati</taxon>
        <taxon>Spirochaetota</taxon>
        <taxon>Spirochaetia</taxon>
        <taxon>Leptospirales</taxon>
        <taxon>Leptospiraceae</taxon>
        <taxon>Leptospira</taxon>
    </lineage>
</organism>